<dbReference type="InterPro" id="IPR007387">
    <property type="entry name" value="TRAP_DctQ"/>
</dbReference>
<evidence type="ECO:0000256" key="8">
    <source>
        <dbReference type="ARBA" id="ARBA00038436"/>
    </source>
</evidence>
<evidence type="ECO:0000313" key="12">
    <source>
        <dbReference type="Proteomes" id="UP000218765"/>
    </source>
</evidence>
<evidence type="ECO:0000256" key="6">
    <source>
        <dbReference type="ARBA" id="ARBA00022989"/>
    </source>
</evidence>
<dbReference type="GO" id="GO:0022857">
    <property type="term" value="F:transmembrane transporter activity"/>
    <property type="evidence" value="ECO:0007669"/>
    <property type="project" value="UniProtKB-UniRule"/>
</dbReference>
<dbReference type="AlphaFoldDB" id="A0A1Z4VS82"/>
<evidence type="ECO:0000256" key="5">
    <source>
        <dbReference type="ARBA" id="ARBA00022692"/>
    </source>
</evidence>
<feature type="domain" description="Tripartite ATP-independent periplasmic transporters DctQ component" evidence="10">
    <location>
        <begin position="27"/>
        <end position="150"/>
    </location>
</feature>
<dbReference type="OrthoDB" id="5567560at2"/>
<evidence type="ECO:0000256" key="2">
    <source>
        <dbReference type="ARBA" id="ARBA00022448"/>
    </source>
</evidence>
<evidence type="ECO:0000256" key="7">
    <source>
        <dbReference type="ARBA" id="ARBA00023136"/>
    </source>
</evidence>
<keyword evidence="2 9" id="KW-0813">Transport</keyword>
<dbReference type="KEGG" id="ttc:FOKN1_2110"/>
<keyword evidence="4 9" id="KW-0997">Cell inner membrane</keyword>
<comment type="subunit">
    <text evidence="9">The complex comprises the extracytoplasmic solute receptor protein and the two transmembrane proteins.</text>
</comment>
<dbReference type="PANTHER" id="PTHR35011:SF2">
    <property type="entry name" value="2,3-DIKETO-L-GULONATE TRAP TRANSPORTER SMALL PERMEASE PROTEIN YIAM"/>
    <property type="match status" value="1"/>
</dbReference>
<keyword evidence="12" id="KW-1185">Reference proteome</keyword>
<name>A0A1Z4VS82_9GAMM</name>
<evidence type="ECO:0000256" key="4">
    <source>
        <dbReference type="ARBA" id="ARBA00022519"/>
    </source>
</evidence>
<sequence length="161" mass="18228">MTEALQRLRRLLVGFETGMAGLSLLLLVLLTLGQIIARNLFDTGLPAADSLTRYLVLYITFFGAALAADGDRHIKIDVVCAWLASPWRSRLFRPLQALGALICLLLFQAALRFWRDEWQYAADHERWQVLLNLVIPVGFGLLCLHFLLGLLLGERRTEPRL</sequence>
<evidence type="ECO:0000256" key="1">
    <source>
        <dbReference type="ARBA" id="ARBA00004429"/>
    </source>
</evidence>
<gene>
    <name evidence="11" type="ORF">FOKN1_2110</name>
</gene>
<dbReference type="InterPro" id="IPR055348">
    <property type="entry name" value="DctQ"/>
</dbReference>
<keyword evidence="5 9" id="KW-0812">Transmembrane</keyword>
<dbReference type="GO" id="GO:0005886">
    <property type="term" value="C:plasma membrane"/>
    <property type="evidence" value="ECO:0007669"/>
    <property type="project" value="UniProtKB-SubCell"/>
</dbReference>
<feature type="transmembrane region" description="Helical" evidence="9">
    <location>
        <begin position="91"/>
        <end position="110"/>
    </location>
</feature>
<dbReference type="Proteomes" id="UP000218765">
    <property type="component" value="Chromosome"/>
</dbReference>
<evidence type="ECO:0000256" key="9">
    <source>
        <dbReference type="RuleBase" id="RU369079"/>
    </source>
</evidence>
<reference evidence="11 12" key="1">
    <citation type="submission" date="2017-05" db="EMBL/GenBank/DDBJ databases">
        <title>Thiocyanate degradation by Thiohalobacter thiocyanaticus FOKN1.</title>
        <authorList>
            <person name="Oshiki M."/>
            <person name="Fukushima T."/>
            <person name="Kawano S."/>
            <person name="Nakagawa J."/>
        </authorList>
    </citation>
    <scope>NUCLEOTIDE SEQUENCE [LARGE SCALE GENOMIC DNA]</scope>
    <source>
        <strain evidence="11 12">FOKN1</strain>
    </source>
</reference>
<comment type="similarity">
    <text evidence="8 9">Belongs to the TRAP transporter small permease family.</text>
</comment>
<protein>
    <recommendedName>
        <fullName evidence="9">TRAP transporter small permease protein</fullName>
    </recommendedName>
</protein>
<dbReference type="EMBL" id="AP018052">
    <property type="protein sequence ID" value="BAZ94490.1"/>
    <property type="molecule type" value="Genomic_DNA"/>
</dbReference>
<evidence type="ECO:0000256" key="3">
    <source>
        <dbReference type="ARBA" id="ARBA00022475"/>
    </source>
</evidence>
<dbReference type="GO" id="GO:0015740">
    <property type="term" value="P:C4-dicarboxylate transport"/>
    <property type="evidence" value="ECO:0007669"/>
    <property type="project" value="TreeGrafter"/>
</dbReference>
<comment type="subcellular location">
    <subcellularLocation>
        <location evidence="1 9">Cell inner membrane</location>
        <topology evidence="1 9">Multi-pass membrane protein</topology>
    </subcellularLocation>
</comment>
<proteinExistence type="inferred from homology"/>
<keyword evidence="7 9" id="KW-0472">Membrane</keyword>
<dbReference type="PANTHER" id="PTHR35011">
    <property type="entry name" value="2,3-DIKETO-L-GULONATE TRAP TRANSPORTER SMALL PERMEASE PROTEIN YIAM"/>
    <property type="match status" value="1"/>
</dbReference>
<feature type="transmembrane region" description="Helical" evidence="9">
    <location>
        <begin position="51"/>
        <end position="70"/>
    </location>
</feature>
<dbReference type="Pfam" id="PF04290">
    <property type="entry name" value="DctQ"/>
    <property type="match status" value="1"/>
</dbReference>
<evidence type="ECO:0000259" key="10">
    <source>
        <dbReference type="Pfam" id="PF04290"/>
    </source>
</evidence>
<keyword evidence="3" id="KW-1003">Cell membrane</keyword>
<organism evidence="11 12">
    <name type="scientific">Thiohalobacter thiocyanaticus</name>
    <dbReference type="NCBI Taxonomy" id="585455"/>
    <lineage>
        <taxon>Bacteria</taxon>
        <taxon>Pseudomonadati</taxon>
        <taxon>Pseudomonadota</taxon>
        <taxon>Gammaproteobacteria</taxon>
        <taxon>Thiohalobacterales</taxon>
        <taxon>Thiohalobacteraceae</taxon>
        <taxon>Thiohalobacter</taxon>
    </lineage>
</organism>
<accession>A0A1Z4VS82</accession>
<keyword evidence="6 9" id="KW-1133">Transmembrane helix</keyword>
<feature type="transmembrane region" description="Helical" evidence="9">
    <location>
        <begin position="130"/>
        <end position="152"/>
    </location>
</feature>
<dbReference type="RefSeq" id="WP_096366573.1">
    <property type="nucleotide sequence ID" value="NZ_AP018052.1"/>
</dbReference>
<comment type="function">
    <text evidence="9">Part of the tripartite ATP-independent periplasmic (TRAP) transport system.</text>
</comment>
<feature type="transmembrane region" description="Helical" evidence="9">
    <location>
        <begin position="12"/>
        <end position="36"/>
    </location>
</feature>
<evidence type="ECO:0000313" key="11">
    <source>
        <dbReference type="EMBL" id="BAZ94490.1"/>
    </source>
</evidence>